<keyword evidence="9" id="KW-0472">Membrane</keyword>
<dbReference type="GO" id="GO:0005794">
    <property type="term" value="C:Golgi apparatus"/>
    <property type="evidence" value="ECO:0007669"/>
    <property type="project" value="TreeGrafter"/>
</dbReference>
<evidence type="ECO:0000256" key="2">
    <source>
        <dbReference type="ARBA" id="ARBA00004922"/>
    </source>
</evidence>
<dbReference type="OrthoDB" id="10038994at2759"/>
<evidence type="ECO:0000313" key="15">
    <source>
        <dbReference type="EMBL" id="RZB39740.1"/>
    </source>
</evidence>
<evidence type="ECO:0000313" key="16">
    <source>
        <dbReference type="Proteomes" id="UP000292052"/>
    </source>
</evidence>
<reference evidence="15 16" key="1">
    <citation type="submission" date="2017-03" db="EMBL/GenBank/DDBJ databases">
        <title>Genome of the blue death feigning beetle - Asbolus verrucosus.</title>
        <authorList>
            <person name="Rider S.D."/>
        </authorList>
    </citation>
    <scope>NUCLEOTIDE SEQUENCE [LARGE SCALE GENOMIC DNA]</scope>
    <source>
        <strain evidence="15">Butters</strain>
        <tissue evidence="15">Head and leg muscle</tissue>
    </source>
</reference>
<dbReference type="InterPro" id="IPR003859">
    <property type="entry name" value="Galactosyl_T"/>
</dbReference>
<comment type="caution">
    <text evidence="15">The sequence shown here is derived from an EMBL/GenBank/DDBJ whole genome shotgun (WGS) entry which is preliminary data.</text>
</comment>
<evidence type="ECO:0000259" key="14">
    <source>
        <dbReference type="Pfam" id="PF13733"/>
    </source>
</evidence>
<dbReference type="STRING" id="1661398.A0A482V979"/>
<keyword evidence="8" id="KW-1133">Transmembrane helix</keyword>
<evidence type="ECO:0000256" key="12">
    <source>
        <dbReference type="SAM" id="SignalP"/>
    </source>
</evidence>
<dbReference type="GO" id="GO:0016020">
    <property type="term" value="C:membrane"/>
    <property type="evidence" value="ECO:0007669"/>
    <property type="project" value="UniProtKB-SubCell"/>
</dbReference>
<keyword evidence="10 11" id="KW-0325">Glycoprotein</keyword>
<evidence type="ECO:0000256" key="7">
    <source>
        <dbReference type="ARBA" id="ARBA00022968"/>
    </source>
</evidence>
<feature type="chain" id="PRO_5019763914" description="Beta-1,4-N-acetylgalactosaminyltransferase" evidence="12">
    <location>
        <begin position="26"/>
        <end position="310"/>
    </location>
</feature>
<evidence type="ECO:0000256" key="1">
    <source>
        <dbReference type="ARBA" id="ARBA00004606"/>
    </source>
</evidence>
<organism evidence="15 16">
    <name type="scientific">Asbolus verrucosus</name>
    <name type="common">Desert ironclad beetle</name>
    <dbReference type="NCBI Taxonomy" id="1661398"/>
    <lineage>
        <taxon>Eukaryota</taxon>
        <taxon>Metazoa</taxon>
        <taxon>Ecdysozoa</taxon>
        <taxon>Arthropoda</taxon>
        <taxon>Hexapoda</taxon>
        <taxon>Insecta</taxon>
        <taxon>Pterygota</taxon>
        <taxon>Neoptera</taxon>
        <taxon>Endopterygota</taxon>
        <taxon>Coleoptera</taxon>
        <taxon>Polyphaga</taxon>
        <taxon>Cucujiformia</taxon>
        <taxon>Tenebrionidae</taxon>
        <taxon>Pimeliinae</taxon>
        <taxon>Asbolus</taxon>
    </lineage>
</organism>
<protein>
    <recommendedName>
        <fullName evidence="11">Beta-1,4-N-acetylgalactosaminyltransferase</fullName>
        <ecNumber evidence="11">2.4.1.-</ecNumber>
    </recommendedName>
    <alternativeName>
        <fullName evidence="11">Beta-4-GalNAcT</fullName>
    </alternativeName>
</protein>
<dbReference type="SUPFAM" id="SSF53448">
    <property type="entry name" value="Nucleotide-diphospho-sugar transferases"/>
    <property type="match status" value="1"/>
</dbReference>
<sequence>MSTKCVLIICSVIAVIAIYSPARHARHYDYIDIEDIYDELVFSRSENAKPNLKNCDYEEAILNNREIEIESINKPNEFYKPGQGGEYVPKNCNPLMKIAVIVPYRNRSQQLNLFLNYMHNFLQKQNLEYRIFIVNQMDVLPFNRAKMLNYGAKVAMDMGYPCLILHDVDLLPLNSGNIYSCGKKPRHMSSSLDTFRFNLPYLTLFGGAVAISSDHFQRINGMSNQFTGWGGEDDDFYSRLEIHNLLPYRFSPELSKYTMLPHKKQKARQVPERYAHMKMSLERHRLDGLSSLPVNYTVKLEDLYTLVMAS</sequence>
<dbReference type="GO" id="GO:0046872">
    <property type="term" value="F:metal ion binding"/>
    <property type="evidence" value="ECO:0007669"/>
    <property type="project" value="UniProtKB-UniRule"/>
</dbReference>
<keyword evidence="6" id="KW-0812">Transmembrane</keyword>
<dbReference type="InterPro" id="IPR029044">
    <property type="entry name" value="Nucleotide-diphossugar_trans"/>
</dbReference>
<comment type="subcellular location">
    <subcellularLocation>
        <location evidence="1 11">Membrane</location>
        <topology evidence="1 11">Single-pass type II membrane protein</topology>
    </subcellularLocation>
</comment>
<evidence type="ECO:0000256" key="6">
    <source>
        <dbReference type="ARBA" id="ARBA00022692"/>
    </source>
</evidence>
<accession>A0A482V979</accession>
<feature type="signal peptide" evidence="12">
    <location>
        <begin position="1"/>
        <end position="25"/>
    </location>
</feature>
<comment type="similarity">
    <text evidence="3 11">Belongs to the glycosyltransferase 7 family.</text>
</comment>
<dbReference type="GO" id="GO:0006688">
    <property type="term" value="P:glycosphingolipid biosynthetic process"/>
    <property type="evidence" value="ECO:0007669"/>
    <property type="project" value="TreeGrafter"/>
</dbReference>
<feature type="domain" description="Galactosyltransferase N-terminal" evidence="14">
    <location>
        <begin position="61"/>
        <end position="181"/>
    </location>
</feature>
<dbReference type="EMBL" id="QDEB01125487">
    <property type="protein sequence ID" value="RZB39740.1"/>
    <property type="molecule type" value="Genomic_DNA"/>
</dbReference>
<keyword evidence="7 11" id="KW-0735">Signal-anchor</keyword>
<evidence type="ECO:0000256" key="11">
    <source>
        <dbReference type="RuleBase" id="RU368121"/>
    </source>
</evidence>
<keyword evidence="12" id="KW-0732">Signal</keyword>
<keyword evidence="11" id="KW-0479">Metal-binding</keyword>
<dbReference type="AlphaFoldDB" id="A0A482V979"/>
<dbReference type="PANTHER" id="PTHR19300:SF48">
    <property type="entry name" value="BETA-1,4-N-ACETYLGALACTOSAMINYLTRANSFERASE"/>
    <property type="match status" value="1"/>
</dbReference>
<comment type="function">
    <text evidence="11">Catalyzes the transfer of galactose onto proteins or lipids.</text>
</comment>
<evidence type="ECO:0000256" key="4">
    <source>
        <dbReference type="ARBA" id="ARBA00022676"/>
    </source>
</evidence>
<evidence type="ECO:0000256" key="10">
    <source>
        <dbReference type="ARBA" id="ARBA00023180"/>
    </source>
</evidence>
<evidence type="ECO:0000256" key="3">
    <source>
        <dbReference type="ARBA" id="ARBA00005735"/>
    </source>
</evidence>
<gene>
    <name evidence="15" type="ORF">BDFB_009892</name>
</gene>
<dbReference type="Pfam" id="PF13733">
    <property type="entry name" value="Glyco_transf_7N"/>
    <property type="match status" value="1"/>
</dbReference>
<evidence type="ECO:0000256" key="8">
    <source>
        <dbReference type="ARBA" id="ARBA00022989"/>
    </source>
</evidence>
<evidence type="ECO:0000256" key="9">
    <source>
        <dbReference type="ARBA" id="ARBA00023136"/>
    </source>
</evidence>
<feature type="domain" description="Galactosyltransferase C-terminal" evidence="13">
    <location>
        <begin position="186"/>
        <end position="263"/>
    </location>
</feature>
<dbReference type="PRINTS" id="PR02050">
    <property type="entry name" value="B14GALTRFASE"/>
</dbReference>
<keyword evidence="4 11" id="KW-0328">Glycosyltransferase</keyword>
<keyword evidence="5 11" id="KW-0808">Transferase</keyword>
<name>A0A482V979_ASBVE</name>
<evidence type="ECO:0000259" key="13">
    <source>
        <dbReference type="Pfam" id="PF02709"/>
    </source>
</evidence>
<dbReference type="EC" id="2.4.1.-" evidence="11"/>
<dbReference type="Proteomes" id="UP000292052">
    <property type="component" value="Unassembled WGS sequence"/>
</dbReference>
<dbReference type="InterPro" id="IPR027791">
    <property type="entry name" value="Galactosyl_T_C"/>
</dbReference>
<keyword evidence="11" id="KW-0464">Manganese</keyword>
<dbReference type="UniPathway" id="UPA00378"/>
<dbReference type="PANTHER" id="PTHR19300">
    <property type="entry name" value="BETA-1,4-GALACTOSYLTRANSFERASE"/>
    <property type="match status" value="1"/>
</dbReference>
<dbReference type="Pfam" id="PF02709">
    <property type="entry name" value="Glyco_transf_7C"/>
    <property type="match status" value="1"/>
</dbReference>
<dbReference type="GO" id="GO:0033842">
    <property type="term" value="F:N-acetyl-beta-glucosaminyl-derivative 4-beta-N-acetylgalactosaminyltransferase activity"/>
    <property type="evidence" value="ECO:0007669"/>
    <property type="project" value="TreeGrafter"/>
</dbReference>
<dbReference type="InterPro" id="IPR027995">
    <property type="entry name" value="Galactosyl_T_N"/>
</dbReference>
<evidence type="ECO:0000256" key="5">
    <source>
        <dbReference type="ARBA" id="ARBA00022679"/>
    </source>
</evidence>
<dbReference type="GO" id="GO:0008378">
    <property type="term" value="F:galactosyltransferase activity"/>
    <property type="evidence" value="ECO:0007669"/>
    <property type="project" value="TreeGrafter"/>
</dbReference>
<comment type="cofactor">
    <cofactor evidence="11">
        <name>Mn(2+)</name>
        <dbReference type="ChEBI" id="CHEBI:29035"/>
    </cofactor>
</comment>
<dbReference type="GO" id="GO:0005975">
    <property type="term" value="P:carbohydrate metabolic process"/>
    <property type="evidence" value="ECO:0007669"/>
    <property type="project" value="InterPro"/>
</dbReference>
<dbReference type="Gene3D" id="3.90.550.10">
    <property type="entry name" value="Spore Coat Polysaccharide Biosynthesis Protein SpsA, Chain A"/>
    <property type="match status" value="1"/>
</dbReference>
<keyword evidence="16" id="KW-1185">Reference proteome</keyword>
<comment type="pathway">
    <text evidence="2 11">Protein modification; protein glycosylation.</text>
</comment>
<proteinExistence type="inferred from homology"/>
<dbReference type="CDD" id="cd00899">
    <property type="entry name" value="b4GalT"/>
    <property type="match status" value="1"/>
</dbReference>